<dbReference type="EnsemblMetazoa" id="OVOC6670.1">
    <property type="protein sequence ID" value="OVOC6670.1"/>
    <property type="gene ID" value="WBGene00243479"/>
</dbReference>
<accession>A0A8R1XYY7</accession>
<dbReference type="AlphaFoldDB" id="A0A8R1XYY7"/>
<evidence type="ECO:0000313" key="1">
    <source>
        <dbReference type="EnsemblMetazoa" id="OVOC6670.1"/>
    </source>
</evidence>
<dbReference type="Proteomes" id="UP000024404">
    <property type="component" value="Unassembled WGS sequence"/>
</dbReference>
<reference evidence="1" key="2">
    <citation type="submission" date="2022-06" db="UniProtKB">
        <authorList>
            <consortium name="EnsemblMetazoa"/>
        </authorList>
    </citation>
    <scope>IDENTIFICATION</scope>
</reference>
<name>A0A8R1XYY7_ONCVO</name>
<keyword evidence="2" id="KW-1185">Reference proteome</keyword>
<protein>
    <submittedName>
        <fullName evidence="1">Uncharacterized protein</fullName>
    </submittedName>
</protein>
<evidence type="ECO:0000313" key="2">
    <source>
        <dbReference type="Proteomes" id="UP000024404"/>
    </source>
</evidence>
<dbReference type="EMBL" id="CMVM020000180">
    <property type="status" value="NOT_ANNOTATED_CDS"/>
    <property type="molecule type" value="Genomic_DNA"/>
</dbReference>
<reference evidence="2" key="1">
    <citation type="submission" date="2013-10" db="EMBL/GenBank/DDBJ databases">
        <title>Genome sequencing of Onchocerca volvulus.</title>
        <authorList>
            <person name="Cotton J."/>
            <person name="Tsai J."/>
            <person name="Stanley E."/>
            <person name="Tracey A."/>
            <person name="Holroyd N."/>
            <person name="Lustigman S."/>
            <person name="Berriman M."/>
        </authorList>
    </citation>
    <scope>NUCLEOTIDE SEQUENCE</scope>
</reference>
<proteinExistence type="predicted"/>
<organism evidence="1 2">
    <name type="scientific">Onchocerca volvulus</name>
    <dbReference type="NCBI Taxonomy" id="6282"/>
    <lineage>
        <taxon>Eukaryota</taxon>
        <taxon>Metazoa</taxon>
        <taxon>Ecdysozoa</taxon>
        <taxon>Nematoda</taxon>
        <taxon>Chromadorea</taxon>
        <taxon>Rhabditida</taxon>
        <taxon>Spirurina</taxon>
        <taxon>Spiruromorpha</taxon>
        <taxon>Filarioidea</taxon>
        <taxon>Onchocercidae</taxon>
        <taxon>Onchocerca</taxon>
    </lineage>
</organism>
<sequence length="58" mass="6792">MRRCSVKDQKSSIFGVVGIQIWKRPENGKKQLVASKQVMPKTCNYSFQRGHQYYNTKI</sequence>